<accession>A0ABU5HI13</accession>
<evidence type="ECO:0000313" key="1">
    <source>
        <dbReference type="EMBL" id="MDY7232991.1"/>
    </source>
</evidence>
<keyword evidence="2" id="KW-1185">Reference proteome</keyword>
<dbReference type="RefSeq" id="WP_321551704.1">
    <property type="nucleotide sequence ID" value="NZ_JAXIVS010000026.1"/>
</dbReference>
<reference evidence="1 2" key="1">
    <citation type="submission" date="2023-12" db="EMBL/GenBank/DDBJ databases">
        <title>the genome sequence of Hyalangium sp. s54d21.</title>
        <authorList>
            <person name="Zhang X."/>
        </authorList>
    </citation>
    <scope>NUCLEOTIDE SEQUENCE [LARGE SCALE GENOMIC DNA]</scope>
    <source>
        <strain evidence="2">s54d21</strain>
    </source>
</reference>
<dbReference type="Proteomes" id="UP001291309">
    <property type="component" value="Unassembled WGS sequence"/>
</dbReference>
<sequence length="453" mass="51196">MNGKPMQRKKRTRVFANTVLEGVTAVDRPCGKVYNATVSIAQIAKGLKTSKLLYSPKYQRGFRRTAGDISEENYSVLYPITSTELNIDPKRAQAIAVKRLMGKLYTVNRTWNARAEEDGEAVTYDEPAGILTIQSVLTIPDSGHRHLGDFYLAEWKNNPDMVPNEVVVDGTPVAKAEILELLGKYEPEEDLVFVDIYNLSGVEEGKLYDEFNSDAKKPSNAVGIDLNPEKNPSRRFVYRMMEKSKIFAREEIECRSTTIGSLSRKLTTNATLEGAVRSETEWLARLEADETRHEDLIDFTCAFFEAWSDYFPEFKPGATAEDRNKLRKTSFALSNILFHPLLKLVFRLWSDPHLAGFRTWEKNNKWRSVVAKIAGKHPNVSGKVMDRTNPDWRGKILIETLDANRKIVWSLSSTRQTRESAYQYLCTIAGIPASPPPAHKRAQKSKAKRASAA</sequence>
<dbReference type="EMBL" id="JAXIVS010000026">
    <property type="protein sequence ID" value="MDY7232991.1"/>
    <property type="molecule type" value="Genomic_DNA"/>
</dbReference>
<comment type="caution">
    <text evidence="1">The sequence shown here is derived from an EMBL/GenBank/DDBJ whole genome shotgun (WGS) entry which is preliminary data.</text>
</comment>
<evidence type="ECO:0008006" key="3">
    <source>
        <dbReference type="Google" id="ProtNLM"/>
    </source>
</evidence>
<evidence type="ECO:0000313" key="2">
    <source>
        <dbReference type="Proteomes" id="UP001291309"/>
    </source>
</evidence>
<protein>
    <recommendedName>
        <fullName evidence="3">DGQHR domain-containing protein</fullName>
    </recommendedName>
</protein>
<name>A0ABU5HI13_9BACT</name>
<gene>
    <name evidence="1" type="ORF">SYV04_41780</name>
</gene>
<organism evidence="1 2">
    <name type="scientific">Hyalangium rubrum</name>
    <dbReference type="NCBI Taxonomy" id="3103134"/>
    <lineage>
        <taxon>Bacteria</taxon>
        <taxon>Pseudomonadati</taxon>
        <taxon>Myxococcota</taxon>
        <taxon>Myxococcia</taxon>
        <taxon>Myxococcales</taxon>
        <taxon>Cystobacterineae</taxon>
        <taxon>Archangiaceae</taxon>
        <taxon>Hyalangium</taxon>
    </lineage>
</organism>
<proteinExistence type="predicted"/>